<dbReference type="InterPro" id="IPR010359">
    <property type="entry name" value="IrrE_HExxH"/>
</dbReference>
<evidence type="ECO:0000313" key="3">
    <source>
        <dbReference type="Proteomes" id="UP001142078"/>
    </source>
</evidence>
<evidence type="ECO:0000313" key="2">
    <source>
        <dbReference type="EMBL" id="MCR2043230.1"/>
    </source>
</evidence>
<dbReference type="AlphaFoldDB" id="A0A9X2S3Y7"/>
<name>A0A9X2S3Y7_9FIRM</name>
<sequence length="158" mass="18815">MYQTIREICGGLVELYETKDPFELCDCLDVKIIETNLSNNIFGFFQRIKEDYEIIYLNNNISNEKTKEYVCLHELGHVIVHPELSLCFLEDTFYIKNRFEKEADIFAAEFMIPEHLEYWEIEGKTFEQIGAYLEVPEKLVRLRFEKKLLHMQCVDLEG</sequence>
<feature type="domain" description="IrrE N-terminal-like" evidence="1">
    <location>
        <begin position="25"/>
        <end position="144"/>
    </location>
</feature>
<dbReference type="Gene3D" id="1.10.10.2910">
    <property type="match status" value="1"/>
</dbReference>
<keyword evidence="3" id="KW-1185">Reference proteome</keyword>
<gene>
    <name evidence="2" type="ORF">NSA23_03765</name>
</gene>
<dbReference type="Pfam" id="PF06114">
    <property type="entry name" value="Peptidase_M78"/>
    <property type="match status" value="1"/>
</dbReference>
<proteinExistence type="predicted"/>
<dbReference type="EMBL" id="JANJZL010000002">
    <property type="protein sequence ID" value="MCR2043230.1"/>
    <property type="molecule type" value="Genomic_DNA"/>
</dbReference>
<protein>
    <submittedName>
        <fullName evidence="2">ImmA/IrrE family metallo-endopeptidase</fullName>
    </submittedName>
</protein>
<dbReference type="RefSeq" id="WP_257490202.1">
    <property type="nucleotide sequence ID" value="NZ_JANJZL010000002.1"/>
</dbReference>
<organism evidence="2 3">
    <name type="scientific">Anaerosalibacter massiliensis</name>
    <dbReference type="NCBI Taxonomy" id="1347392"/>
    <lineage>
        <taxon>Bacteria</taxon>
        <taxon>Bacillati</taxon>
        <taxon>Bacillota</taxon>
        <taxon>Tissierellia</taxon>
        <taxon>Tissierellales</taxon>
        <taxon>Sporanaerobacteraceae</taxon>
        <taxon>Anaerosalibacter</taxon>
    </lineage>
</organism>
<dbReference type="Proteomes" id="UP001142078">
    <property type="component" value="Unassembled WGS sequence"/>
</dbReference>
<reference evidence="2" key="1">
    <citation type="submission" date="2022-07" db="EMBL/GenBank/DDBJ databases">
        <title>Enhanced cultured diversity of the mouse gut microbiota enables custom-made synthetic communities.</title>
        <authorList>
            <person name="Afrizal A."/>
        </authorList>
    </citation>
    <scope>NUCLEOTIDE SEQUENCE</scope>
    <source>
        <strain evidence="2">DSM 29482</strain>
    </source>
</reference>
<comment type="caution">
    <text evidence="2">The sequence shown here is derived from an EMBL/GenBank/DDBJ whole genome shotgun (WGS) entry which is preliminary data.</text>
</comment>
<evidence type="ECO:0000259" key="1">
    <source>
        <dbReference type="Pfam" id="PF06114"/>
    </source>
</evidence>
<accession>A0A9X2S3Y7</accession>